<dbReference type="Pfam" id="PF06445">
    <property type="entry name" value="GyrI-like"/>
    <property type="match status" value="1"/>
</dbReference>
<dbReference type="InterPro" id="IPR029442">
    <property type="entry name" value="GyrI-like"/>
</dbReference>
<dbReference type="PATRIC" id="fig|38300.4.peg.3384"/>
<dbReference type="RefSeq" id="WP_005313668.1">
    <property type="nucleotide sequence ID" value="NZ_CP011340.1"/>
</dbReference>
<dbReference type="STRING" id="38300.SPRI_3221"/>
<organism evidence="2">
    <name type="scientific">Streptomyces pristinaespiralis</name>
    <dbReference type="NCBI Taxonomy" id="38300"/>
    <lineage>
        <taxon>Bacteria</taxon>
        <taxon>Bacillati</taxon>
        <taxon>Actinomycetota</taxon>
        <taxon>Actinomycetes</taxon>
        <taxon>Kitasatosporales</taxon>
        <taxon>Streptomycetaceae</taxon>
        <taxon>Streptomyces</taxon>
    </lineage>
</organism>
<protein>
    <submittedName>
        <fullName evidence="2">AraC family transcriptional regulator</fullName>
    </submittedName>
</protein>
<dbReference type="OMA" id="RGLTWDM"/>
<accession>A0A0M4D9X9</accession>
<dbReference type="Proteomes" id="UP000060513">
    <property type="component" value="Chromosome"/>
</dbReference>
<dbReference type="OrthoDB" id="64208at2"/>
<feature type="domain" description="GyrI-like small molecule binding" evidence="1">
    <location>
        <begin position="10"/>
        <end position="127"/>
    </location>
</feature>
<proteinExistence type="predicted"/>
<reference evidence="2 3" key="1">
    <citation type="submission" date="2015-08" db="EMBL/GenBank/DDBJ databases">
        <title>Genome sequence of the pristinamycin over-producing bacterium Streptomyces pristinaespiralis HCCB10218.</title>
        <authorList>
            <person name="Tian J."/>
            <person name="Yang J."/>
            <person name="Li L."/>
            <person name="Ruan L."/>
            <person name="Wei W."/>
            <person name="Zheng G."/>
            <person name="Wei Z."/>
            <person name="Yang S."/>
            <person name="Ge M."/>
            <person name="Jiang W."/>
            <person name="Lu Y."/>
        </authorList>
    </citation>
    <scope>NUCLEOTIDE SEQUENCE [LARGE SCALE GENOMIC DNA]</scope>
    <source>
        <strain evidence="2 3">HCCB 10218</strain>
    </source>
</reference>
<sequence length="169" mass="18759">MSNHTQEVRPAIVERGEQLYAYVRGSVRMDAFAQIADRLPELVNWLAGNGAEFAGAPFFRYNTIDMEGESVVEAGVPVGSAPEPEGDIGVAVLPPGRYATVTHIGHPDQLVGVVTAMREWASREGLEWDMTVVDGVEHWACRTETYKTDPRVEPDMSRWEIELAFRLAD</sequence>
<dbReference type="KEGG" id="spri:SPRI_3221"/>
<dbReference type="AlphaFoldDB" id="A0A0M4D9X9"/>
<name>A0A0M4D9X9_STRPR</name>
<gene>
    <name evidence="2" type="ORF">SPRI_3221</name>
</gene>
<evidence type="ECO:0000313" key="2">
    <source>
        <dbReference type="EMBL" id="ALC21527.1"/>
    </source>
</evidence>
<dbReference type="EMBL" id="CP011340">
    <property type="protein sequence ID" value="ALC21527.1"/>
    <property type="molecule type" value="Genomic_DNA"/>
</dbReference>
<dbReference type="SUPFAM" id="SSF55136">
    <property type="entry name" value="Probable bacterial effector-binding domain"/>
    <property type="match status" value="1"/>
</dbReference>
<dbReference type="InterPro" id="IPR011256">
    <property type="entry name" value="Reg_factor_effector_dom_sf"/>
</dbReference>
<evidence type="ECO:0000313" key="3">
    <source>
        <dbReference type="Proteomes" id="UP000060513"/>
    </source>
</evidence>
<dbReference type="Gene3D" id="3.20.80.10">
    <property type="entry name" value="Regulatory factor, effector binding domain"/>
    <property type="match status" value="1"/>
</dbReference>
<evidence type="ECO:0000259" key="1">
    <source>
        <dbReference type="Pfam" id="PF06445"/>
    </source>
</evidence>